<dbReference type="AlphaFoldDB" id="A0ABD4A5W6"/>
<accession>A0ABD4A5W6</accession>
<comment type="caution">
    <text evidence="1">The sequence shown here is derived from an EMBL/GenBank/DDBJ whole genome shotgun (WGS) entry which is preliminary data.</text>
</comment>
<evidence type="ECO:0000313" key="1">
    <source>
        <dbReference type="EMBL" id="KIO72461.1"/>
    </source>
</evidence>
<evidence type="ECO:0000313" key="2">
    <source>
        <dbReference type="Proteomes" id="UP000032076"/>
    </source>
</evidence>
<sequence>MISLLDIGGRLVAGLCGEKGPIMMSFSKKWYAHHHSGL</sequence>
<proteinExistence type="predicted"/>
<gene>
    <name evidence="1" type="ORF">B4167_1151</name>
</gene>
<dbReference type="EMBL" id="JXLU01000095">
    <property type="protein sequence ID" value="KIO72461.1"/>
    <property type="molecule type" value="Genomic_DNA"/>
</dbReference>
<name>A0ABD4A5W6_9BACI</name>
<organism evidence="1 2">
    <name type="scientific">Caldibacillus thermoamylovorans</name>
    <dbReference type="NCBI Taxonomy" id="35841"/>
    <lineage>
        <taxon>Bacteria</taxon>
        <taxon>Bacillati</taxon>
        <taxon>Bacillota</taxon>
        <taxon>Bacilli</taxon>
        <taxon>Bacillales</taxon>
        <taxon>Bacillaceae</taxon>
        <taxon>Caldibacillus</taxon>
    </lineage>
</organism>
<protein>
    <submittedName>
        <fullName evidence="1">Uncharacterized protein</fullName>
    </submittedName>
</protein>
<dbReference type="Proteomes" id="UP000032076">
    <property type="component" value="Unassembled WGS sequence"/>
</dbReference>
<reference evidence="1 2" key="1">
    <citation type="submission" date="2015-01" db="EMBL/GenBank/DDBJ databases">
        <title>Draft Genome Sequences of Four Bacillus thermoamylovorans Strains, Isolated From Food Products.</title>
        <authorList>
            <person name="Krawcyk A.O."/>
            <person name="Berendsen E.M."/>
            <person name="Eijlander R.T."/>
            <person name="de Jong A."/>
            <person name="Wells-Bennik M."/>
            <person name="Kuipers O.P."/>
        </authorList>
    </citation>
    <scope>NUCLEOTIDE SEQUENCE [LARGE SCALE GENOMIC DNA]</scope>
    <source>
        <strain evidence="1 2">B4167</strain>
    </source>
</reference>